<gene>
    <name evidence="3" type="primary">LOC103505945</name>
</gene>
<sequence>MYMYMLWSAFISLVQLGVYVKCFSNETGYETPAGWHGNVNSDELRRVITDENVTIPGFDPMMMNKFRGFMGQVQTLNDDNDATVDRYNTPTYSINLATDKILQEKYMAITDYVEPAAYKTHFMVNDLIGKGYVKSVRVVEAMREVDKEEFAPMDPLDKGHYDYPIDLGYGTWMEPPYQIPMGSIEKTYGRLGLVTDIY</sequence>
<evidence type="ECO:0000256" key="1">
    <source>
        <dbReference type="SAM" id="SignalP"/>
    </source>
</evidence>
<dbReference type="Proteomes" id="UP000079169">
    <property type="component" value="Unplaced"/>
</dbReference>
<evidence type="ECO:0000313" key="3">
    <source>
        <dbReference type="RefSeq" id="XP_026676925.1"/>
    </source>
</evidence>
<keyword evidence="1" id="KW-0732">Signal</keyword>
<dbReference type="Pfam" id="PF01135">
    <property type="entry name" value="PCMT"/>
    <property type="match status" value="1"/>
</dbReference>
<feature type="signal peptide" evidence="1">
    <location>
        <begin position="1"/>
        <end position="22"/>
    </location>
</feature>
<accession>A0A3Q0IRF6</accession>
<dbReference type="GeneID" id="103505945"/>
<proteinExistence type="predicted"/>
<organism evidence="2 3">
    <name type="scientific">Diaphorina citri</name>
    <name type="common">Asian citrus psyllid</name>
    <dbReference type="NCBI Taxonomy" id="121845"/>
    <lineage>
        <taxon>Eukaryota</taxon>
        <taxon>Metazoa</taxon>
        <taxon>Ecdysozoa</taxon>
        <taxon>Arthropoda</taxon>
        <taxon>Hexapoda</taxon>
        <taxon>Insecta</taxon>
        <taxon>Pterygota</taxon>
        <taxon>Neoptera</taxon>
        <taxon>Paraneoptera</taxon>
        <taxon>Hemiptera</taxon>
        <taxon>Sternorrhyncha</taxon>
        <taxon>Psylloidea</taxon>
        <taxon>Psyllidae</taxon>
        <taxon>Diaphorininae</taxon>
        <taxon>Diaphorina</taxon>
    </lineage>
</organism>
<dbReference type="AlphaFoldDB" id="A0A3Q0IRF6"/>
<dbReference type="PaxDb" id="121845-A0A3Q0IRF6"/>
<reference evidence="3" key="1">
    <citation type="submission" date="2025-08" db="UniProtKB">
        <authorList>
            <consortium name="RefSeq"/>
        </authorList>
    </citation>
    <scope>IDENTIFICATION</scope>
</reference>
<dbReference type="KEGG" id="dci:103505945"/>
<name>A0A3Q0IRF6_DIACI</name>
<dbReference type="RefSeq" id="XP_026676925.1">
    <property type="nucleotide sequence ID" value="XM_026821124.1"/>
</dbReference>
<dbReference type="Gene3D" id="3.40.50.150">
    <property type="entry name" value="Vaccinia Virus protein VP39"/>
    <property type="match status" value="1"/>
</dbReference>
<feature type="chain" id="PRO_5018158625" evidence="1">
    <location>
        <begin position="23"/>
        <end position="198"/>
    </location>
</feature>
<evidence type="ECO:0000313" key="2">
    <source>
        <dbReference type="Proteomes" id="UP000079169"/>
    </source>
</evidence>
<dbReference type="InterPro" id="IPR029063">
    <property type="entry name" value="SAM-dependent_MTases_sf"/>
</dbReference>
<keyword evidence="2" id="KW-1185">Reference proteome</keyword>
<protein>
    <submittedName>
        <fullName evidence="3">Uncharacterized protein LOC103505945</fullName>
    </submittedName>
</protein>